<dbReference type="Gene3D" id="1.10.10.60">
    <property type="entry name" value="Homeodomain-like"/>
    <property type="match status" value="1"/>
</dbReference>
<dbReference type="InterPro" id="IPR039538">
    <property type="entry name" value="BetI_C"/>
</dbReference>
<accession>A0A917G509</accession>
<dbReference type="InterPro" id="IPR009057">
    <property type="entry name" value="Homeodomain-like_sf"/>
</dbReference>
<dbReference type="GO" id="GO:0003700">
    <property type="term" value="F:DNA-binding transcription factor activity"/>
    <property type="evidence" value="ECO:0007669"/>
    <property type="project" value="TreeGrafter"/>
</dbReference>
<evidence type="ECO:0000256" key="4">
    <source>
        <dbReference type="ARBA" id="ARBA00023163"/>
    </source>
</evidence>
<dbReference type="InterPro" id="IPR050109">
    <property type="entry name" value="HTH-type_TetR-like_transc_reg"/>
</dbReference>
<comment type="caution">
    <text evidence="7">The sequence shown here is derived from an EMBL/GenBank/DDBJ whole genome shotgun (WGS) entry which is preliminary data.</text>
</comment>
<dbReference type="InterPro" id="IPR036271">
    <property type="entry name" value="Tet_transcr_reg_TetR-rel_C_sf"/>
</dbReference>
<organism evidence="7 8">
    <name type="scientific">Rhodococcoides trifolii</name>
    <dbReference type="NCBI Taxonomy" id="908250"/>
    <lineage>
        <taxon>Bacteria</taxon>
        <taxon>Bacillati</taxon>
        <taxon>Actinomycetota</taxon>
        <taxon>Actinomycetes</taxon>
        <taxon>Mycobacteriales</taxon>
        <taxon>Nocardiaceae</taxon>
        <taxon>Rhodococcoides</taxon>
    </lineage>
</organism>
<evidence type="ECO:0000259" key="6">
    <source>
        <dbReference type="PROSITE" id="PS50977"/>
    </source>
</evidence>
<keyword evidence="4" id="KW-0804">Transcription</keyword>
<dbReference type="Pfam" id="PF00440">
    <property type="entry name" value="TetR_N"/>
    <property type="match status" value="1"/>
</dbReference>
<keyword evidence="1" id="KW-0678">Repressor</keyword>
<feature type="DNA-binding region" description="H-T-H motif" evidence="5">
    <location>
        <begin position="16"/>
        <end position="35"/>
    </location>
</feature>
<evidence type="ECO:0000256" key="3">
    <source>
        <dbReference type="ARBA" id="ARBA00023125"/>
    </source>
</evidence>
<dbReference type="Proteomes" id="UP000654257">
    <property type="component" value="Unassembled WGS sequence"/>
</dbReference>
<dbReference type="SUPFAM" id="SSF48498">
    <property type="entry name" value="Tetracyclin repressor-like, C-terminal domain"/>
    <property type="match status" value="1"/>
</dbReference>
<evidence type="ECO:0000256" key="5">
    <source>
        <dbReference type="PROSITE-ProRule" id="PRU00335"/>
    </source>
</evidence>
<feature type="domain" description="HTH tetR-type" evidence="6">
    <location>
        <begin position="1"/>
        <end position="53"/>
    </location>
</feature>
<dbReference type="EMBL" id="BMCU01000005">
    <property type="protein sequence ID" value="GGG23341.1"/>
    <property type="molecule type" value="Genomic_DNA"/>
</dbReference>
<sequence length="180" mass="19286">MAALAEFSVRGFDSATLDAIAVAAGFTKGAVYSNFGSKEDLFYALMDQQIDTRSQLVADVLANLPADASDARTALGTRLTGAIVANREWQLLFMDYWARALRDPDVGARFADHRRQVRASITEAVQQALSSTVTTDVPAEWVTFVLLGLSNGLAIEELAEPGVVPVELIGEVLGRLVTVG</sequence>
<gene>
    <name evidence="7" type="ORF">GCM10007304_41460</name>
</gene>
<keyword evidence="8" id="KW-1185">Reference proteome</keyword>
<dbReference type="Pfam" id="PF13977">
    <property type="entry name" value="TetR_C_6"/>
    <property type="match status" value="1"/>
</dbReference>
<evidence type="ECO:0000313" key="8">
    <source>
        <dbReference type="Proteomes" id="UP000654257"/>
    </source>
</evidence>
<dbReference type="PANTHER" id="PTHR30055:SF241">
    <property type="entry name" value="TRANSCRIPTIONAL REGULATORY PROTEIN"/>
    <property type="match status" value="1"/>
</dbReference>
<reference evidence="7" key="1">
    <citation type="journal article" date="2014" name="Int. J. Syst. Evol. Microbiol.">
        <title>Complete genome sequence of Corynebacterium casei LMG S-19264T (=DSM 44701T), isolated from a smear-ripened cheese.</title>
        <authorList>
            <consortium name="US DOE Joint Genome Institute (JGI-PGF)"/>
            <person name="Walter F."/>
            <person name="Albersmeier A."/>
            <person name="Kalinowski J."/>
            <person name="Ruckert C."/>
        </authorList>
    </citation>
    <scope>NUCLEOTIDE SEQUENCE</scope>
    <source>
        <strain evidence="7">CCM 7905</strain>
    </source>
</reference>
<evidence type="ECO:0000256" key="2">
    <source>
        <dbReference type="ARBA" id="ARBA00023015"/>
    </source>
</evidence>
<proteinExistence type="predicted"/>
<dbReference type="Gene3D" id="1.10.357.10">
    <property type="entry name" value="Tetracycline Repressor, domain 2"/>
    <property type="match status" value="1"/>
</dbReference>
<evidence type="ECO:0000313" key="7">
    <source>
        <dbReference type="EMBL" id="GGG23341.1"/>
    </source>
</evidence>
<reference evidence="7" key="2">
    <citation type="submission" date="2020-09" db="EMBL/GenBank/DDBJ databases">
        <authorList>
            <person name="Sun Q."/>
            <person name="Sedlacek I."/>
        </authorList>
    </citation>
    <scope>NUCLEOTIDE SEQUENCE</scope>
    <source>
        <strain evidence="7">CCM 7905</strain>
    </source>
</reference>
<dbReference type="PROSITE" id="PS50977">
    <property type="entry name" value="HTH_TETR_2"/>
    <property type="match status" value="1"/>
</dbReference>
<keyword evidence="2" id="KW-0805">Transcription regulation</keyword>
<dbReference type="GO" id="GO:0000976">
    <property type="term" value="F:transcription cis-regulatory region binding"/>
    <property type="evidence" value="ECO:0007669"/>
    <property type="project" value="TreeGrafter"/>
</dbReference>
<dbReference type="AlphaFoldDB" id="A0A917G509"/>
<dbReference type="PANTHER" id="PTHR30055">
    <property type="entry name" value="HTH-TYPE TRANSCRIPTIONAL REGULATOR RUTR"/>
    <property type="match status" value="1"/>
</dbReference>
<keyword evidence="3 5" id="KW-0238">DNA-binding</keyword>
<dbReference type="InterPro" id="IPR001647">
    <property type="entry name" value="HTH_TetR"/>
</dbReference>
<dbReference type="SUPFAM" id="SSF46689">
    <property type="entry name" value="Homeodomain-like"/>
    <property type="match status" value="1"/>
</dbReference>
<evidence type="ECO:0000256" key="1">
    <source>
        <dbReference type="ARBA" id="ARBA00022491"/>
    </source>
</evidence>
<protein>
    <submittedName>
        <fullName evidence="7">TetR family transcriptional regulator</fullName>
    </submittedName>
</protein>
<name>A0A917G509_9NOCA</name>